<comment type="caution">
    <text evidence="1">The sequence shown here is derived from an EMBL/GenBank/DDBJ whole genome shotgun (WGS) entry which is preliminary data.</text>
</comment>
<organism evidence="1 2">
    <name type="scientific">Caldibacillus debilis</name>
    <dbReference type="NCBI Taxonomy" id="301148"/>
    <lineage>
        <taxon>Bacteria</taxon>
        <taxon>Bacillati</taxon>
        <taxon>Bacillota</taxon>
        <taxon>Bacilli</taxon>
        <taxon>Bacillales</taxon>
        <taxon>Bacillaceae</taxon>
        <taxon>Caldibacillus</taxon>
    </lineage>
</organism>
<name>A0A150M8T0_9BACI</name>
<protein>
    <submittedName>
        <fullName evidence="1">Uncharacterized protein</fullName>
    </submittedName>
</protein>
<gene>
    <name evidence="1" type="ORF">B4135_0214</name>
</gene>
<evidence type="ECO:0000313" key="1">
    <source>
        <dbReference type="EMBL" id="KYD20967.1"/>
    </source>
</evidence>
<dbReference type="Proteomes" id="UP000075683">
    <property type="component" value="Unassembled WGS sequence"/>
</dbReference>
<accession>A0A150M8T0</accession>
<sequence>MSILPASPSEALFHPITDRKKKNKTFVALSFGEFGKFRRRD</sequence>
<dbReference type="AlphaFoldDB" id="A0A150M8T0"/>
<dbReference type="EMBL" id="LQYT01000025">
    <property type="protein sequence ID" value="KYD20967.1"/>
    <property type="molecule type" value="Genomic_DNA"/>
</dbReference>
<proteinExistence type="predicted"/>
<evidence type="ECO:0000313" key="2">
    <source>
        <dbReference type="Proteomes" id="UP000075683"/>
    </source>
</evidence>
<reference evidence="1 2" key="1">
    <citation type="submission" date="2016-01" db="EMBL/GenBank/DDBJ databases">
        <title>Draft Genome Sequences of Seven Thermophilic Sporeformers Isolated from Foods.</title>
        <authorList>
            <person name="Berendsen E.M."/>
            <person name="Wells-Bennik M.H."/>
            <person name="Krawcyk A.O."/>
            <person name="De Jong A."/>
            <person name="Holsappel S."/>
            <person name="Eijlander R.T."/>
            <person name="Kuipers O.P."/>
        </authorList>
    </citation>
    <scope>NUCLEOTIDE SEQUENCE [LARGE SCALE GENOMIC DNA]</scope>
    <source>
        <strain evidence="1 2">B4135</strain>
    </source>
</reference>